<gene>
    <name evidence="1" type="ORF">KZO38_03245</name>
</gene>
<keyword evidence="2" id="KW-1185">Reference proteome</keyword>
<dbReference type="EMBL" id="JAHXCT010000002">
    <property type="protein sequence ID" value="MBW4768777.1"/>
    <property type="molecule type" value="Genomic_DNA"/>
</dbReference>
<evidence type="ECO:0000313" key="1">
    <source>
        <dbReference type="EMBL" id="MBW4768777.1"/>
    </source>
</evidence>
<accession>A0ABS6YB25</accession>
<comment type="caution">
    <text evidence="1">The sequence shown here is derived from an EMBL/GenBank/DDBJ whole genome shotgun (WGS) entry which is preliminary data.</text>
</comment>
<name>A0ABS6YB25_9BACT</name>
<evidence type="ECO:0000313" key="2">
    <source>
        <dbReference type="Proteomes" id="UP000788426"/>
    </source>
</evidence>
<sequence>MKNKNTLRVFTGLLATLFVLVLCVSCSDIVGDTKMQFNKTDFTFGAQGGKDVLFDKEKGSLGIYHLQLIERNTNKTVLDSVLRSRPTEIVLNGKRYCKIAYSNGAVVKVDFDWCEIEAKRFTKNNKPLLYEIEVEAPHTQQYILKVDVMGEAGPVTITFQ</sequence>
<dbReference type="Proteomes" id="UP000788426">
    <property type="component" value="Unassembled WGS sequence"/>
</dbReference>
<organism evidence="1 2">
    <name type="scientific">Hoylesella nanceiensis</name>
    <dbReference type="NCBI Taxonomy" id="425941"/>
    <lineage>
        <taxon>Bacteria</taxon>
        <taxon>Pseudomonadati</taxon>
        <taxon>Bacteroidota</taxon>
        <taxon>Bacteroidia</taxon>
        <taxon>Bacteroidales</taxon>
        <taxon>Prevotellaceae</taxon>
        <taxon>Hoylesella</taxon>
    </lineage>
</organism>
<protein>
    <submittedName>
        <fullName evidence="1">Uncharacterized protein</fullName>
    </submittedName>
</protein>
<proteinExistence type="predicted"/>
<reference evidence="1 2" key="1">
    <citation type="submission" date="2021-07" db="EMBL/GenBank/DDBJ databases">
        <title>Genomic diversity and antimicrobial resistance of Prevotella spp. isolated from chronic lung disease airways.</title>
        <authorList>
            <person name="Webb K.A."/>
            <person name="Olagoke O.S."/>
            <person name="Baird T."/>
            <person name="Neill J."/>
            <person name="Pham A."/>
            <person name="Wells T.J."/>
            <person name="Ramsay K.A."/>
            <person name="Bell S.C."/>
            <person name="Sarovich D.S."/>
            <person name="Price E.P."/>
        </authorList>
    </citation>
    <scope>NUCLEOTIDE SEQUENCE [LARGE SCALE GENOMIC DNA]</scope>
    <source>
        <strain evidence="1 2">SCHI0011.S.12</strain>
    </source>
</reference>
<dbReference type="RefSeq" id="WP_219479825.1">
    <property type="nucleotide sequence ID" value="NZ_JAHXCT010000002.1"/>
</dbReference>